<dbReference type="EC" id="2.5.1.59" evidence="3"/>
<evidence type="ECO:0000256" key="7">
    <source>
        <dbReference type="ARBA" id="ARBA00022737"/>
    </source>
</evidence>
<dbReference type="Proteomes" id="UP000244722">
    <property type="component" value="Unassembled WGS sequence"/>
</dbReference>
<dbReference type="PROSITE" id="PS51147">
    <property type="entry name" value="PFTA"/>
    <property type="match status" value="5"/>
</dbReference>
<proteinExistence type="inferred from homology"/>
<keyword evidence="5" id="KW-0637">Prenyltransferase</keyword>
<evidence type="ECO:0000256" key="12">
    <source>
        <dbReference type="ARBA" id="ARBA00043086"/>
    </source>
</evidence>
<evidence type="ECO:0000256" key="6">
    <source>
        <dbReference type="ARBA" id="ARBA00022679"/>
    </source>
</evidence>
<evidence type="ECO:0000256" key="3">
    <source>
        <dbReference type="ARBA" id="ARBA00012700"/>
    </source>
</evidence>
<comment type="similarity">
    <text evidence="2">Belongs to the protein prenyltransferase subunit alpha family.</text>
</comment>
<evidence type="ECO:0000256" key="13">
    <source>
        <dbReference type="ARBA" id="ARBA00043219"/>
    </source>
</evidence>
<dbReference type="GO" id="GO:0005953">
    <property type="term" value="C:CAAX-protein geranylgeranyltransferase complex"/>
    <property type="evidence" value="ECO:0007669"/>
    <property type="project" value="TreeGrafter"/>
</dbReference>
<keyword evidence="7" id="KW-0677">Repeat</keyword>
<protein>
    <recommendedName>
        <fullName evidence="9">Protein farnesyltransferase/geranylgeranyltransferase type-1 subunit alpha</fullName>
        <ecNumber evidence="4">2.5.1.58</ecNumber>
        <ecNumber evidence="3">2.5.1.59</ecNumber>
    </recommendedName>
    <alternativeName>
        <fullName evidence="12">CAAX farnesyltransferase subunit alpha</fullName>
    </alternativeName>
    <alternativeName>
        <fullName evidence="11">FTase-alpha</fullName>
    </alternativeName>
    <alternativeName>
        <fullName evidence="10">Ras proteins prenyltransferase subunit alpha</fullName>
    </alternativeName>
    <alternativeName>
        <fullName evidence="13">Type I protein geranyl-geranyltransferase subunit alpha</fullName>
    </alternativeName>
</protein>
<keyword evidence="6" id="KW-0808">Transferase</keyword>
<evidence type="ECO:0000313" key="14">
    <source>
        <dbReference type="EMBL" id="PUU72578.1"/>
    </source>
</evidence>
<evidence type="ECO:0000256" key="11">
    <source>
        <dbReference type="ARBA" id="ARBA00042436"/>
    </source>
</evidence>
<dbReference type="Gene3D" id="1.25.40.120">
    <property type="entry name" value="Protein prenylyltransferase"/>
    <property type="match status" value="1"/>
</dbReference>
<dbReference type="STRING" id="42251.A0A2T6ZAR2"/>
<organism evidence="14 15">
    <name type="scientific">Tuber borchii</name>
    <name type="common">White truffle</name>
    <dbReference type="NCBI Taxonomy" id="42251"/>
    <lineage>
        <taxon>Eukaryota</taxon>
        <taxon>Fungi</taxon>
        <taxon>Dikarya</taxon>
        <taxon>Ascomycota</taxon>
        <taxon>Pezizomycotina</taxon>
        <taxon>Pezizomycetes</taxon>
        <taxon>Pezizales</taxon>
        <taxon>Tuberaceae</taxon>
        <taxon>Tuber</taxon>
    </lineage>
</organism>
<dbReference type="EC" id="2.5.1.58" evidence="4"/>
<keyword evidence="15" id="KW-1185">Reference proteome</keyword>
<name>A0A2T6ZAR2_TUBBO</name>
<dbReference type="SUPFAM" id="SSF48439">
    <property type="entry name" value="Protein prenylyltransferase"/>
    <property type="match status" value="1"/>
</dbReference>
<dbReference type="OrthoDB" id="272289at2759"/>
<dbReference type="PANTHER" id="PTHR11129:SF1">
    <property type="entry name" value="PROTEIN FARNESYLTRANSFERASE_GERANYLGERANYLTRANSFERASE TYPE-1 SUBUNIT ALPHA"/>
    <property type="match status" value="1"/>
</dbReference>
<reference evidence="14 15" key="1">
    <citation type="submission" date="2017-04" db="EMBL/GenBank/DDBJ databases">
        <title>Draft genome sequence of Tuber borchii Vittad., a whitish edible truffle.</title>
        <authorList>
            <consortium name="DOE Joint Genome Institute"/>
            <person name="Murat C."/>
            <person name="Kuo A."/>
            <person name="Barry K.W."/>
            <person name="Clum A."/>
            <person name="Dockter R.B."/>
            <person name="Fauchery L."/>
            <person name="Iotti M."/>
            <person name="Kohler A."/>
            <person name="Labutti K."/>
            <person name="Lindquist E.A."/>
            <person name="Lipzen A."/>
            <person name="Ohm R.A."/>
            <person name="Wang M."/>
            <person name="Grigoriev I.V."/>
            <person name="Zambonelli A."/>
            <person name="Martin F.M."/>
        </authorList>
    </citation>
    <scope>NUCLEOTIDE SEQUENCE [LARGE SCALE GENOMIC DNA]</scope>
    <source>
        <strain evidence="14 15">Tbo3840</strain>
    </source>
</reference>
<dbReference type="InterPro" id="IPR002088">
    <property type="entry name" value="Prenyl_trans_a"/>
</dbReference>
<evidence type="ECO:0000313" key="15">
    <source>
        <dbReference type="Proteomes" id="UP000244722"/>
    </source>
</evidence>
<evidence type="ECO:0000256" key="5">
    <source>
        <dbReference type="ARBA" id="ARBA00022602"/>
    </source>
</evidence>
<dbReference type="AlphaFoldDB" id="A0A2T6ZAR2"/>
<evidence type="ECO:0000256" key="4">
    <source>
        <dbReference type="ARBA" id="ARBA00012702"/>
    </source>
</evidence>
<comment type="cofactor">
    <cofactor evidence="1">
        <name>Mg(2+)</name>
        <dbReference type="ChEBI" id="CHEBI:18420"/>
    </cofactor>
</comment>
<dbReference type="GO" id="GO:0004660">
    <property type="term" value="F:protein farnesyltransferase activity"/>
    <property type="evidence" value="ECO:0007669"/>
    <property type="project" value="UniProtKB-EC"/>
</dbReference>
<evidence type="ECO:0000256" key="10">
    <source>
        <dbReference type="ARBA" id="ARBA00041392"/>
    </source>
</evidence>
<evidence type="ECO:0000256" key="1">
    <source>
        <dbReference type="ARBA" id="ARBA00001946"/>
    </source>
</evidence>
<keyword evidence="8" id="KW-0460">Magnesium</keyword>
<dbReference type="GO" id="GO:0004662">
    <property type="term" value="F:CAAX-protein geranylgeranyltransferase activity"/>
    <property type="evidence" value="ECO:0007669"/>
    <property type="project" value="UniProtKB-EC"/>
</dbReference>
<dbReference type="GO" id="GO:0005965">
    <property type="term" value="C:protein farnesyltransferase complex"/>
    <property type="evidence" value="ECO:0007669"/>
    <property type="project" value="TreeGrafter"/>
</dbReference>
<dbReference type="PANTHER" id="PTHR11129">
    <property type="entry name" value="PROTEIN FARNESYLTRANSFERASE ALPHA SUBUNIT/RAB GERANYLGERANYL TRANSFERASE ALPHA SUBUNIT"/>
    <property type="match status" value="1"/>
</dbReference>
<comment type="caution">
    <text evidence="14">The sequence shown here is derived from an EMBL/GenBank/DDBJ whole genome shotgun (WGS) entry which is preliminary data.</text>
</comment>
<dbReference type="EMBL" id="NESQ01000502">
    <property type="protein sequence ID" value="PUU72578.1"/>
    <property type="molecule type" value="Genomic_DNA"/>
</dbReference>
<sequence>MNQPPPDSYASDPTWADLLPLPQDDGQHPLAQIAYTEEYTEAMSYLRAIMAKNEHSPRVLQVTAHIIEMNPAHYTIWLYRAKTLLALSAAGEVQLGCELEFLNDLALRHQKNYQIWNHRQTVVEAIAAAAPAEQEQLVREEKGFMNSMFERDEKNYHVWSYRQWLVRRFKAWDGELSFVAALLERDVRNNSAWNHRFFVVFGGMDAQRGPEEGEREEEGEVVEREVRFIEDAVFIAPQNASSWNYLRGVLKKAHRPLSSVESMCLVYAPLDEPDKITSSHALDLLADIYTEKTEEHGKAVKALELLAAKFDPIRANYWNYRVGLIKAAA</sequence>
<dbReference type="Pfam" id="PF01239">
    <property type="entry name" value="PPTA"/>
    <property type="match status" value="5"/>
</dbReference>
<evidence type="ECO:0000256" key="8">
    <source>
        <dbReference type="ARBA" id="ARBA00022842"/>
    </source>
</evidence>
<evidence type="ECO:0000256" key="9">
    <source>
        <dbReference type="ARBA" id="ARBA00040965"/>
    </source>
</evidence>
<gene>
    <name evidence="14" type="ORF">B9Z19DRAFT_1137209</name>
</gene>
<accession>A0A2T6ZAR2</accession>
<evidence type="ECO:0000256" key="2">
    <source>
        <dbReference type="ARBA" id="ARBA00006734"/>
    </source>
</evidence>